<dbReference type="Gene3D" id="6.10.250.690">
    <property type="match status" value="1"/>
</dbReference>
<feature type="domain" description="OmpR/PhoB-type" evidence="9">
    <location>
        <begin position="152"/>
        <end position="257"/>
    </location>
</feature>
<dbReference type="SMART" id="SM00448">
    <property type="entry name" value="REC"/>
    <property type="match status" value="1"/>
</dbReference>
<dbReference type="Pfam" id="PF00072">
    <property type="entry name" value="Response_reg"/>
    <property type="match status" value="1"/>
</dbReference>
<evidence type="ECO:0000256" key="3">
    <source>
        <dbReference type="ARBA" id="ARBA00023015"/>
    </source>
</evidence>
<dbReference type="InterPro" id="IPR001789">
    <property type="entry name" value="Sig_transdc_resp-reg_receiver"/>
</dbReference>
<dbReference type="PANTHER" id="PTHR48111">
    <property type="entry name" value="REGULATOR OF RPOS"/>
    <property type="match status" value="1"/>
</dbReference>
<gene>
    <name evidence="10" type="ORF">Q8A70_15430</name>
</gene>
<evidence type="ECO:0000313" key="11">
    <source>
        <dbReference type="Proteomes" id="UP001230156"/>
    </source>
</evidence>
<evidence type="ECO:0000256" key="6">
    <source>
        <dbReference type="PROSITE-ProRule" id="PRU00169"/>
    </source>
</evidence>
<dbReference type="CDD" id="cd00383">
    <property type="entry name" value="trans_reg_C"/>
    <property type="match status" value="1"/>
</dbReference>
<feature type="domain" description="Response regulatory" evidence="8">
    <location>
        <begin position="19"/>
        <end position="132"/>
    </location>
</feature>
<evidence type="ECO:0000259" key="9">
    <source>
        <dbReference type="PROSITE" id="PS51755"/>
    </source>
</evidence>
<dbReference type="PROSITE" id="PS50110">
    <property type="entry name" value="RESPONSE_REGULATORY"/>
    <property type="match status" value="1"/>
</dbReference>
<organism evidence="10 11">
    <name type="scientific">Dongia sedimenti</name>
    <dbReference type="NCBI Taxonomy" id="3064282"/>
    <lineage>
        <taxon>Bacteria</taxon>
        <taxon>Pseudomonadati</taxon>
        <taxon>Pseudomonadota</taxon>
        <taxon>Alphaproteobacteria</taxon>
        <taxon>Rhodospirillales</taxon>
        <taxon>Dongiaceae</taxon>
        <taxon>Dongia</taxon>
    </lineage>
</organism>
<dbReference type="Gene3D" id="1.10.10.10">
    <property type="entry name" value="Winged helix-like DNA-binding domain superfamily/Winged helix DNA-binding domain"/>
    <property type="match status" value="1"/>
</dbReference>
<dbReference type="Gene3D" id="3.40.50.2300">
    <property type="match status" value="1"/>
</dbReference>
<dbReference type="SUPFAM" id="SSF52172">
    <property type="entry name" value="CheY-like"/>
    <property type="match status" value="1"/>
</dbReference>
<evidence type="ECO:0000259" key="8">
    <source>
        <dbReference type="PROSITE" id="PS50110"/>
    </source>
</evidence>
<feature type="modified residue" description="4-aspartylphosphate" evidence="6">
    <location>
        <position position="68"/>
    </location>
</feature>
<dbReference type="Proteomes" id="UP001230156">
    <property type="component" value="Unassembled WGS sequence"/>
</dbReference>
<dbReference type="Pfam" id="PF00486">
    <property type="entry name" value="Trans_reg_C"/>
    <property type="match status" value="1"/>
</dbReference>
<evidence type="ECO:0000256" key="2">
    <source>
        <dbReference type="ARBA" id="ARBA00023012"/>
    </source>
</evidence>
<sequence length="265" mass="29318">MSDPGWAMLRPAAPFHRGHVLVVDDDREHRLLIAQLLRRGGFRASLAANTAIAQKLVKAAAPDLILLDVMLPDEDGLAFCRRIRESSHLPVIMLTALGQGPHRVAGLDSGADDYIAKPFDPDELLARIRAVLRRTRDSGGDRDGSNLPSPRRQFYRFAGWTLDAARREVWSPEHTLITLTSGEFDLLLAFCDHPQMVLSREHLVELTTGKPSDGVDRKIDILISRLRRKLASKHSSSVGRSVELLKTVRNGGYQLTAPVTLDAEG</sequence>
<evidence type="ECO:0000256" key="5">
    <source>
        <dbReference type="ARBA" id="ARBA00023163"/>
    </source>
</evidence>
<feature type="DNA-binding region" description="OmpR/PhoB-type" evidence="7">
    <location>
        <begin position="152"/>
        <end position="257"/>
    </location>
</feature>
<keyword evidence="5" id="KW-0804">Transcription</keyword>
<dbReference type="PANTHER" id="PTHR48111:SF4">
    <property type="entry name" value="DNA-BINDING DUAL TRANSCRIPTIONAL REGULATOR OMPR"/>
    <property type="match status" value="1"/>
</dbReference>
<proteinExistence type="predicted"/>
<name>A0ABU0YMY4_9PROT</name>
<dbReference type="SUPFAM" id="SSF46894">
    <property type="entry name" value="C-terminal effector domain of the bipartite response regulators"/>
    <property type="match status" value="1"/>
</dbReference>
<accession>A0ABU0YMY4</accession>
<keyword evidence="1 6" id="KW-0597">Phosphoprotein</keyword>
<dbReference type="PROSITE" id="PS51755">
    <property type="entry name" value="OMPR_PHOB"/>
    <property type="match status" value="1"/>
</dbReference>
<evidence type="ECO:0000256" key="7">
    <source>
        <dbReference type="PROSITE-ProRule" id="PRU01091"/>
    </source>
</evidence>
<dbReference type="InterPro" id="IPR001867">
    <property type="entry name" value="OmpR/PhoB-type_DNA-bd"/>
</dbReference>
<dbReference type="EMBL" id="JAUYVI010000005">
    <property type="protein sequence ID" value="MDQ7249078.1"/>
    <property type="molecule type" value="Genomic_DNA"/>
</dbReference>
<keyword evidence="4 7" id="KW-0238">DNA-binding</keyword>
<dbReference type="InterPro" id="IPR036388">
    <property type="entry name" value="WH-like_DNA-bd_sf"/>
</dbReference>
<protein>
    <submittedName>
        <fullName evidence="10">Response regulator transcription factor</fullName>
    </submittedName>
</protein>
<keyword evidence="11" id="KW-1185">Reference proteome</keyword>
<evidence type="ECO:0000256" key="1">
    <source>
        <dbReference type="ARBA" id="ARBA00022553"/>
    </source>
</evidence>
<dbReference type="SMART" id="SM00862">
    <property type="entry name" value="Trans_reg_C"/>
    <property type="match status" value="1"/>
</dbReference>
<evidence type="ECO:0000256" key="4">
    <source>
        <dbReference type="ARBA" id="ARBA00023125"/>
    </source>
</evidence>
<dbReference type="InterPro" id="IPR011006">
    <property type="entry name" value="CheY-like_superfamily"/>
</dbReference>
<dbReference type="RefSeq" id="WP_379956690.1">
    <property type="nucleotide sequence ID" value="NZ_JAUYVI010000005.1"/>
</dbReference>
<dbReference type="InterPro" id="IPR039420">
    <property type="entry name" value="WalR-like"/>
</dbReference>
<keyword evidence="2" id="KW-0902">Two-component regulatory system</keyword>
<reference evidence="11" key="1">
    <citation type="submission" date="2023-08" db="EMBL/GenBank/DDBJ databases">
        <title>Rhodospirillaceae gen. nov., a novel taxon isolated from the Yangtze River Yuezi River estuary sludge.</title>
        <authorList>
            <person name="Ruan L."/>
        </authorList>
    </citation>
    <scope>NUCLEOTIDE SEQUENCE [LARGE SCALE GENOMIC DNA]</scope>
    <source>
        <strain evidence="11">R-7</strain>
    </source>
</reference>
<dbReference type="InterPro" id="IPR016032">
    <property type="entry name" value="Sig_transdc_resp-reg_C-effctor"/>
</dbReference>
<comment type="caution">
    <text evidence="10">The sequence shown here is derived from an EMBL/GenBank/DDBJ whole genome shotgun (WGS) entry which is preliminary data.</text>
</comment>
<evidence type="ECO:0000313" key="10">
    <source>
        <dbReference type="EMBL" id="MDQ7249078.1"/>
    </source>
</evidence>
<keyword evidence="3" id="KW-0805">Transcription regulation</keyword>